<dbReference type="VEuPathDB" id="FungiDB:LCOR_01779.1"/>
<proteinExistence type="predicted"/>
<sequence length="108" mass="12409">MTLFNQHVGFDGWMQSSAVMKKKSWNVALVTWRVVSRKDESYYADSAEDDDGLDGWAKELISLAKEGVLQRWTTLGYSSQITQQRFSSNQEYTMTQLSLFPRYDPPAS</sequence>
<comment type="caution">
    <text evidence="1">The sequence shown here is derived from an EMBL/GenBank/DDBJ whole genome shotgun (WGS) entry which is preliminary data.</text>
</comment>
<dbReference type="AlphaFoldDB" id="A0A068RKB9"/>
<evidence type="ECO:0000313" key="2">
    <source>
        <dbReference type="Proteomes" id="UP000027586"/>
    </source>
</evidence>
<dbReference type="EMBL" id="CBTN010000005">
    <property type="protein sequence ID" value="CDH50057.1"/>
    <property type="molecule type" value="Genomic_DNA"/>
</dbReference>
<evidence type="ECO:0000313" key="1">
    <source>
        <dbReference type="EMBL" id="CDH50057.1"/>
    </source>
</evidence>
<name>A0A068RKB9_9FUNG</name>
<protein>
    <submittedName>
        <fullName evidence="1">Uncharacterized protein</fullName>
    </submittedName>
</protein>
<accession>A0A068RKB9</accession>
<organism evidence="1 2">
    <name type="scientific">Lichtheimia corymbifera JMRC:FSU:9682</name>
    <dbReference type="NCBI Taxonomy" id="1263082"/>
    <lineage>
        <taxon>Eukaryota</taxon>
        <taxon>Fungi</taxon>
        <taxon>Fungi incertae sedis</taxon>
        <taxon>Mucoromycota</taxon>
        <taxon>Mucoromycotina</taxon>
        <taxon>Mucoromycetes</taxon>
        <taxon>Mucorales</taxon>
        <taxon>Lichtheimiaceae</taxon>
        <taxon>Lichtheimia</taxon>
    </lineage>
</organism>
<dbReference type="Proteomes" id="UP000027586">
    <property type="component" value="Unassembled WGS sequence"/>
</dbReference>
<keyword evidence="2" id="KW-1185">Reference proteome</keyword>
<gene>
    <name evidence="1" type="ORF">LCOR_01779.1</name>
</gene>
<reference evidence="1" key="1">
    <citation type="submission" date="2013-08" db="EMBL/GenBank/DDBJ databases">
        <title>Gene expansion shapes genome architecture in the human pathogen Lichtheimia corymbifera: an evolutionary genomics analysis in the ancient terrestrial Mucorales (Mucoromycotina).</title>
        <authorList>
            <person name="Schwartze V.U."/>
            <person name="Winter S."/>
            <person name="Shelest E."/>
            <person name="Marcet-Houben M."/>
            <person name="Horn F."/>
            <person name="Wehner S."/>
            <person name="Hoffmann K."/>
            <person name="Riege K."/>
            <person name="Sammeth M."/>
            <person name="Nowrousian M."/>
            <person name="Valiante V."/>
            <person name="Linde J."/>
            <person name="Jacobsen I.D."/>
            <person name="Marz M."/>
            <person name="Brakhage A.A."/>
            <person name="Gabaldon T."/>
            <person name="Bocker S."/>
            <person name="Voigt K."/>
        </authorList>
    </citation>
    <scope>NUCLEOTIDE SEQUENCE [LARGE SCALE GENOMIC DNA]</scope>
    <source>
        <strain evidence="1">FSU 9682</strain>
    </source>
</reference>